<evidence type="ECO:0000313" key="3">
    <source>
        <dbReference type="Proteomes" id="UP000494261"/>
    </source>
</evidence>
<protein>
    <submittedName>
        <fullName evidence="2">Uncharacterized protein</fullName>
    </submittedName>
</protein>
<evidence type="ECO:0000313" key="2">
    <source>
        <dbReference type="EMBL" id="VWB44093.1"/>
    </source>
</evidence>
<evidence type="ECO:0000256" key="1">
    <source>
        <dbReference type="SAM" id="MobiDB-lite"/>
    </source>
</evidence>
<accession>A0A6P2JRY2</accession>
<sequence length="149" mass="16113">MATSQPARPAQKPTRDTQRGMAWGEKLHSPAMSFVRALAQAERPNGPGNWSLVERAGNDKSCPVNFPFDSPAARKRFACDANFLISLEVSGAVQHRSHHSATYTWVPAAATVSAISGGSGLSVNSACTWLKCPWRTSAGRPTFEWSVTR</sequence>
<reference evidence="2 3" key="1">
    <citation type="submission" date="2019-09" db="EMBL/GenBank/DDBJ databases">
        <authorList>
            <person name="Depoorter E."/>
        </authorList>
    </citation>
    <scope>NUCLEOTIDE SEQUENCE [LARGE SCALE GENOMIC DNA]</scope>
    <source>
        <strain evidence="2">LMG 13014</strain>
    </source>
</reference>
<dbReference type="EMBL" id="CABVQC010000009">
    <property type="protein sequence ID" value="VWB44093.1"/>
    <property type="molecule type" value="Genomic_DNA"/>
</dbReference>
<name>A0A6P2JRY2_9BURK</name>
<feature type="region of interest" description="Disordered" evidence="1">
    <location>
        <begin position="1"/>
        <end position="23"/>
    </location>
</feature>
<organism evidence="2 3">
    <name type="scientific">Burkholderia aenigmatica</name>
    <dbReference type="NCBI Taxonomy" id="2015348"/>
    <lineage>
        <taxon>Bacteria</taxon>
        <taxon>Pseudomonadati</taxon>
        <taxon>Pseudomonadota</taxon>
        <taxon>Betaproteobacteria</taxon>
        <taxon>Burkholderiales</taxon>
        <taxon>Burkholderiaceae</taxon>
        <taxon>Burkholderia</taxon>
        <taxon>Burkholderia cepacia complex</taxon>
    </lineage>
</organism>
<proteinExistence type="predicted"/>
<gene>
    <name evidence="2" type="ORF">BLA13014_01861</name>
</gene>
<dbReference type="Proteomes" id="UP000494261">
    <property type="component" value="Unassembled WGS sequence"/>
</dbReference>
<dbReference type="AlphaFoldDB" id="A0A6P2JRY2"/>